<evidence type="ECO:0000313" key="2">
    <source>
        <dbReference type="Proteomes" id="UP000790347"/>
    </source>
</evidence>
<dbReference type="Proteomes" id="UP000790347">
    <property type="component" value="Unassembled WGS sequence"/>
</dbReference>
<proteinExistence type="predicted"/>
<dbReference type="EMBL" id="ASGP02000001">
    <property type="protein sequence ID" value="KAH9527542.1"/>
    <property type="molecule type" value="Genomic_DNA"/>
</dbReference>
<reference evidence="1" key="1">
    <citation type="submission" date="2013-05" db="EMBL/GenBank/DDBJ databases">
        <authorList>
            <person name="Yim A.K.Y."/>
            <person name="Chan T.F."/>
            <person name="Ji K.M."/>
            <person name="Liu X.Y."/>
            <person name="Zhou J.W."/>
            <person name="Li R.Q."/>
            <person name="Yang K.Y."/>
            <person name="Li J."/>
            <person name="Li M."/>
            <person name="Law P.T.W."/>
            <person name="Wu Y.L."/>
            <person name="Cai Z.L."/>
            <person name="Qin H."/>
            <person name="Bao Y."/>
            <person name="Leung R.K.K."/>
            <person name="Ng P.K.S."/>
            <person name="Zou J."/>
            <person name="Zhong X.J."/>
            <person name="Ran P.X."/>
            <person name="Zhong N.S."/>
            <person name="Liu Z.G."/>
            <person name="Tsui S.K.W."/>
        </authorList>
    </citation>
    <scope>NUCLEOTIDE SEQUENCE</scope>
    <source>
        <strain evidence="1">Derf</strain>
        <tissue evidence="1">Whole organism</tissue>
    </source>
</reference>
<protein>
    <submittedName>
        <fullName evidence="1">Uncharacterized protein</fullName>
    </submittedName>
</protein>
<evidence type="ECO:0000313" key="1">
    <source>
        <dbReference type="EMBL" id="KAH9527542.1"/>
    </source>
</evidence>
<sequence length="61" mass="7102">MNLGLCRQVSKRNSSKGSVYSFKINIFGFNFRNFNFILCCLCVYTECQSFEPDLFVQNSDQ</sequence>
<gene>
    <name evidence="1" type="ORF">DERF_001551</name>
</gene>
<keyword evidence="2" id="KW-1185">Reference proteome</keyword>
<organism evidence="1 2">
    <name type="scientific">Dermatophagoides farinae</name>
    <name type="common">American house dust mite</name>
    <dbReference type="NCBI Taxonomy" id="6954"/>
    <lineage>
        <taxon>Eukaryota</taxon>
        <taxon>Metazoa</taxon>
        <taxon>Ecdysozoa</taxon>
        <taxon>Arthropoda</taxon>
        <taxon>Chelicerata</taxon>
        <taxon>Arachnida</taxon>
        <taxon>Acari</taxon>
        <taxon>Acariformes</taxon>
        <taxon>Sarcoptiformes</taxon>
        <taxon>Astigmata</taxon>
        <taxon>Psoroptidia</taxon>
        <taxon>Analgoidea</taxon>
        <taxon>Pyroglyphidae</taxon>
        <taxon>Dermatophagoidinae</taxon>
        <taxon>Dermatophagoides</taxon>
    </lineage>
</organism>
<name>A0A922I8U7_DERFA</name>
<comment type="caution">
    <text evidence="1">The sequence shown here is derived from an EMBL/GenBank/DDBJ whole genome shotgun (WGS) entry which is preliminary data.</text>
</comment>
<reference evidence="1" key="2">
    <citation type="journal article" date="2022" name="Res Sq">
        <title>Comparative Genomics Reveals Insights into the Divergent Evolution of Astigmatic Mites and Household Pest Adaptations.</title>
        <authorList>
            <person name="Xiong Q."/>
            <person name="Wan A.T.-Y."/>
            <person name="Liu X.-Y."/>
            <person name="Fung C.S.-H."/>
            <person name="Xiao X."/>
            <person name="Malainual N."/>
            <person name="Hou J."/>
            <person name="Wang L."/>
            <person name="Wang M."/>
            <person name="Yang K."/>
            <person name="Cui Y."/>
            <person name="Leung E."/>
            <person name="Nong W."/>
            <person name="Shin S.-K."/>
            <person name="Au S."/>
            <person name="Jeong K.Y."/>
            <person name="Chew F.T."/>
            <person name="Hui J."/>
            <person name="Leung T.F."/>
            <person name="Tungtrongchitr A."/>
            <person name="Zhong N."/>
            <person name="Liu Z."/>
            <person name="Tsui S."/>
        </authorList>
    </citation>
    <scope>NUCLEOTIDE SEQUENCE</scope>
    <source>
        <strain evidence="1">Derf</strain>
        <tissue evidence="1">Whole organism</tissue>
    </source>
</reference>
<dbReference type="AlphaFoldDB" id="A0A922I8U7"/>
<accession>A0A922I8U7</accession>